<dbReference type="KEGG" id="cha:CHAB381_1312"/>
<protein>
    <recommendedName>
        <fullName evidence="4">Lipoprotein</fullName>
    </recommendedName>
</protein>
<feature type="chain" id="PRO_5002710762" description="Lipoprotein" evidence="1">
    <location>
        <begin position="23"/>
        <end position="169"/>
    </location>
</feature>
<keyword evidence="3" id="KW-1185">Reference proteome</keyword>
<organism evidence="2 3">
    <name type="scientific">Campylobacter hominis (strain ATCC BAA-381 / DSM 21671 / CCUG 45161 / LMG 19568 / NCTC 13146 / CH001A)</name>
    <dbReference type="NCBI Taxonomy" id="360107"/>
    <lineage>
        <taxon>Bacteria</taxon>
        <taxon>Pseudomonadati</taxon>
        <taxon>Campylobacterota</taxon>
        <taxon>Epsilonproteobacteria</taxon>
        <taxon>Campylobacterales</taxon>
        <taxon>Campylobacteraceae</taxon>
        <taxon>Campylobacter</taxon>
    </lineage>
</organism>
<dbReference type="RefSeq" id="WP_012109164.1">
    <property type="nucleotide sequence ID" value="NC_009714.1"/>
</dbReference>
<keyword evidence="1" id="KW-0732">Signal</keyword>
<proteinExistence type="predicted"/>
<dbReference type="eggNOG" id="ENOG5031B18">
    <property type="taxonomic scope" value="Bacteria"/>
</dbReference>
<gene>
    <name evidence="2" type="ordered locus">CHAB381_1312</name>
</gene>
<dbReference type="PROSITE" id="PS51257">
    <property type="entry name" value="PROKAR_LIPOPROTEIN"/>
    <property type="match status" value="1"/>
</dbReference>
<feature type="signal peptide" evidence="1">
    <location>
        <begin position="1"/>
        <end position="22"/>
    </location>
</feature>
<dbReference type="Proteomes" id="UP000002407">
    <property type="component" value="Chromosome"/>
</dbReference>
<evidence type="ECO:0000313" key="3">
    <source>
        <dbReference type="Proteomes" id="UP000002407"/>
    </source>
</evidence>
<dbReference type="HOGENOM" id="CLU_1601224_0_0_7"/>
<accession>A7I2X2</accession>
<dbReference type="EMBL" id="CP000776">
    <property type="protein sequence ID" value="ABS52513.1"/>
    <property type="molecule type" value="Genomic_DNA"/>
</dbReference>
<dbReference type="AlphaFoldDB" id="A7I2X2"/>
<evidence type="ECO:0008006" key="4">
    <source>
        <dbReference type="Google" id="ProtNLM"/>
    </source>
</evidence>
<dbReference type="OrthoDB" id="6466583at2"/>
<reference evidence="3" key="1">
    <citation type="submission" date="2007-07" db="EMBL/GenBank/DDBJ databases">
        <title>Complete genome sequence of Campylobacter hominis ATCC BAA-381, a commensal isolated from the human gastrointestinal tract.</title>
        <authorList>
            <person name="Fouts D.E."/>
            <person name="Mongodin E.F."/>
            <person name="Puiu D."/>
            <person name="Sebastian Y."/>
            <person name="Miller W.G."/>
            <person name="Mandrell R.E."/>
            <person name="Nelson K.E."/>
        </authorList>
    </citation>
    <scope>NUCLEOTIDE SEQUENCE [LARGE SCALE GENOMIC DNA]</scope>
    <source>
        <strain evidence="3">ATCC BAA-381 / LMG 19568 / NCTC 13146 / CH001A</strain>
    </source>
</reference>
<evidence type="ECO:0000313" key="2">
    <source>
        <dbReference type="EMBL" id="ABS52513.1"/>
    </source>
</evidence>
<name>A7I2X2_CAMHC</name>
<sequence length="169" mass="19816">MKKLLLFTAFSAIFSLFFIGCAQNEMVEETQIYESPEFINNYKNTTKNMNAEDIAKYEVSEFAKKFGGIRNRFRINDFIIFENVFADKNFAVFDYSLTSFWAAGKPEDRQKAMENMKNNMIKQICAQQTKRSSIKKGYAEIHRYFYNYPTDVTFIVEINEQICEQAGLK</sequence>
<dbReference type="STRING" id="360107.CHAB381_1312"/>
<evidence type="ECO:0000256" key="1">
    <source>
        <dbReference type="SAM" id="SignalP"/>
    </source>
</evidence>